<evidence type="ECO:0000313" key="5">
    <source>
        <dbReference type="EMBL" id="CEM50537.1"/>
    </source>
</evidence>
<dbReference type="InterPro" id="IPR002110">
    <property type="entry name" value="Ankyrin_rpt"/>
</dbReference>
<reference evidence="5" key="1">
    <citation type="submission" date="2014-11" db="EMBL/GenBank/DDBJ databases">
        <authorList>
            <person name="Otto D Thomas"/>
            <person name="Naeem Raeece"/>
        </authorList>
    </citation>
    <scope>NUCLEOTIDE SEQUENCE</scope>
</reference>
<dbReference type="InterPro" id="IPR050745">
    <property type="entry name" value="Multifunctional_regulatory"/>
</dbReference>
<evidence type="ECO:0000256" key="2">
    <source>
        <dbReference type="ARBA" id="ARBA00023043"/>
    </source>
</evidence>
<dbReference type="PhylomeDB" id="A0A0G4I0Y5"/>
<evidence type="ECO:0000256" key="3">
    <source>
        <dbReference type="PROSITE-ProRule" id="PRU00023"/>
    </source>
</evidence>
<dbReference type="VEuPathDB" id="CryptoDB:Cvel_34596"/>
<dbReference type="SMART" id="SM00248">
    <property type="entry name" value="ANK"/>
    <property type="match status" value="7"/>
</dbReference>
<keyword evidence="2 3" id="KW-0040">ANK repeat</keyword>
<dbReference type="PROSITE" id="PS50088">
    <property type="entry name" value="ANK_REPEAT"/>
    <property type="match status" value="1"/>
</dbReference>
<accession>A0A0G4I0Y5</accession>
<dbReference type="AlphaFoldDB" id="A0A0G4I0Y5"/>
<dbReference type="EMBL" id="CDMZ01004697">
    <property type="protein sequence ID" value="CEM50537.1"/>
    <property type="molecule type" value="Genomic_DNA"/>
</dbReference>
<dbReference type="SUPFAM" id="SSF48403">
    <property type="entry name" value="Ankyrin repeat"/>
    <property type="match status" value="1"/>
</dbReference>
<dbReference type="Pfam" id="PF00023">
    <property type="entry name" value="Ank"/>
    <property type="match status" value="1"/>
</dbReference>
<dbReference type="PANTHER" id="PTHR24189">
    <property type="entry name" value="MYOTROPHIN"/>
    <property type="match status" value="1"/>
</dbReference>
<evidence type="ECO:0000256" key="4">
    <source>
        <dbReference type="SAM" id="MobiDB-lite"/>
    </source>
</evidence>
<sequence length="877" mass="95029">MGCGSVCSGFDAISEREEVWGFVNDCLTRDNVRALRQVLEVPGLAHRYPFLLRRALELGSRNDASRPSPPILVNPLKCVEFLSERHITSVSPEISPEAVSTLTRDRLAVLLKSGAVQPNSWVFAGVERASEGRPPVAQPLLIALIDARKFDSAAALMDAGARVDVCEWVASVSARGEAEGAELTFPLDYSTAGRSPLHALVSTVCEERAERLRFAADRGVDIDSDGGESSLAEGGRDVVGEQDREKNAVRLALLRRIAVASQEAGCFHWAVKTVACRVWMDKTICNALSLVSLCGDFEGLRVLLEAQGCLRPSDRSLPFTAVAGMVTGYAKRSELLAVLKVLAERGMDFAKVGVGYFFRDRVCLLSLVCRRCSVECAEFLLQRGAPVNGGGGGMVPLIESLQNPPGGGPITSLLLQWGADANQIGLAKRRTLWGQLSSPPLRLYTPLQLIATSQLDNNGLDAETVVRTAQLLIDHGARCSQTEETNPPSEEQNDAPPRSRVSPLHAACMCSLELVRLLCEKGGADPNIPGVHDDDPPVSDLQDYPVPYVVSVPYLAGTRVMLREWQNRPDQMMARVVEVLAESGADLNRRLANDGHSPLSLACRRNMKSTAEALVRKGAAVNGGQALGRKRRLPLSEALVFSPASHSPPRFSLVSLLLQAGADPNEIGLFEPPQPLSLPATRAYPLQAVMYRLVAPAGGPDSEREVAELTKLLVHAGARCAPRALLPDSEASEGVGVETQQLPEQSRISPLLFACCMRDSALVRFLCESGGADPNASGVIIKNKQVWEMGCPLAAVLTHRRTENASMNAWCEEFYSDSEDSGAEWDRERELEREANMALKKSWILVETLVEVSEKVKPIYVLALFPSLPLSLSLRVP</sequence>
<gene>
    <name evidence="5" type="ORF">Cvel_34596</name>
</gene>
<organism evidence="5">
    <name type="scientific">Chromera velia CCMP2878</name>
    <dbReference type="NCBI Taxonomy" id="1169474"/>
    <lineage>
        <taxon>Eukaryota</taxon>
        <taxon>Sar</taxon>
        <taxon>Alveolata</taxon>
        <taxon>Colpodellida</taxon>
        <taxon>Chromeraceae</taxon>
        <taxon>Chromera</taxon>
    </lineage>
</organism>
<dbReference type="InterPro" id="IPR036770">
    <property type="entry name" value="Ankyrin_rpt-contain_sf"/>
</dbReference>
<feature type="compositionally biased region" description="Polar residues" evidence="4">
    <location>
        <begin position="479"/>
        <end position="490"/>
    </location>
</feature>
<feature type="region of interest" description="Disordered" evidence="4">
    <location>
        <begin position="477"/>
        <end position="500"/>
    </location>
</feature>
<keyword evidence="1" id="KW-0677">Repeat</keyword>
<proteinExistence type="predicted"/>
<evidence type="ECO:0000256" key="1">
    <source>
        <dbReference type="ARBA" id="ARBA00022737"/>
    </source>
</evidence>
<dbReference type="Gene3D" id="1.25.40.20">
    <property type="entry name" value="Ankyrin repeat-containing domain"/>
    <property type="match status" value="3"/>
</dbReference>
<name>A0A0G4I0Y5_9ALVE</name>
<dbReference type="PANTHER" id="PTHR24189:SF50">
    <property type="entry name" value="ANKYRIN REPEAT AND SOCS BOX PROTEIN 2"/>
    <property type="match status" value="1"/>
</dbReference>
<dbReference type="PROSITE" id="PS50297">
    <property type="entry name" value="ANK_REP_REGION"/>
    <property type="match status" value="1"/>
</dbReference>
<protein>
    <submittedName>
        <fullName evidence="5">Uncharacterized protein</fullName>
    </submittedName>
</protein>
<feature type="repeat" description="ANK" evidence="3">
    <location>
        <begin position="594"/>
        <end position="626"/>
    </location>
</feature>